<reference evidence="3" key="1">
    <citation type="submission" date="2016-10" db="EMBL/GenBank/DDBJ databases">
        <authorList>
            <person name="Varghese N."/>
            <person name="Submissions S."/>
        </authorList>
    </citation>
    <scope>NUCLEOTIDE SEQUENCE [LARGE SCALE GENOMIC DNA]</scope>
    <source>
        <strain evidence="3">DSM 44654</strain>
    </source>
</reference>
<sequence length="90" mass="9926">MAMNIKDSETERLAAEVAELTGDTKTGAVREALRLRRDQLVARQTSAREGAAFVRFLEEEIWPQVSPENRGVPISKAEREEILGYGPGGV</sequence>
<accession>A0A1H5RJ38</accession>
<keyword evidence="1" id="KW-1277">Toxin-antitoxin system</keyword>
<organism evidence="2 3">
    <name type="scientific">Amycolatopsis pretoriensis</name>
    <dbReference type="NCBI Taxonomy" id="218821"/>
    <lineage>
        <taxon>Bacteria</taxon>
        <taxon>Bacillati</taxon>
        <taxon>Actinomycetota</taxon>
        <taxon>Actinomycetes</taxon>
        <taxon>Pseudonocardiales</taxon>
        <taxon>Pseudonocardiaceae</taxon>
        <taxon>Amycolatopsis</taxon>
    </lineage>
</organism>
<dbReference type="Pfam" id="PF07704">
    <property type="entry name" value="PSK_trans_fac"/>
    <property type="match status" value="1"/>
</dbReference>
<dbReference type="STRING" id="218821.SAMN05421837_12091"/>
<gene>
    <name evidence="2" type="ORF">SAMN05421837_12091</name>
</gene>
<dbReference type="OrthoDB" id="27145at2"/>
<evidence type="ECO:0000313" key="2">
    <source>
        <dbReference type="EMBL" id="SEF38365.1"/>
    </source>
</evidence>
<name>A0A1H5RJ38_9PSEU</name>
<protein>
    <submittedName>
        <fullName evidence="2">Antitoxin VapB</fullName>
    </submittedName>
</protein>
<dbReference type="RefSeq" id="WP_086678928.1">
    <property type="nucleotide sequence ID" value="NZ_FNUJ01000020.1"/>
</dbReference>
<proteinExistence type="predicted"/>
<dbReference type="EMBL" id="FNUJ01000020">
    <property type="protein sequence ID" value="SEF38365.1"/>
    <property type="molecule type" value="Genomic_DNA"/>
</dbReference>
<dbReference type="AlphaFoldDB" id="A0A1H5RJ38"/>
<dbReference type="Proteomes" id="UP000198878">
    <property type="component" value="Unassembled WGS sequence"/>
</dbReference>
<keyword evidence="3" id="KW-1185">Reference proteome</keyword>
<evidence type="ECO:0000256" key="1">
    <source>
        <dbReference type="ARBA" id="ARBA00022649"/>
    </source>
</evidence>
<dbReference type="InterPro" id="IPR011660">
    <property type="entry name" value="VapB-like"/>
</dbReference>
<evidence type="ECO:0000313" key="3">
    <source>
        <dbReference type="Proteomes" id="UP000198878"/>
    </source>
</evidence>